<evidence type="ECO:0000256" key="2">
    <source>
        <dbReference type="ARBA" id="ARBA00010609"/>
    </source>
</evidence>
<gene>
    <name evidence="8" type="ORF">C0Q70_20825</name>
</gene>
<dbReference type="PROSITE" id="PS50835">
    <property type="entry name" value="IG_LIKE"/>
    <property type="match status" value="2"/>
</dbReference>
<evidence type="ECO:0000313" key="9">
    <source>
        <dbReference type="Proteomes" id="UP000245119"/>
    </source>
</evidence>
<dbReference type="PANTHER" id="PTHR19143">
    <property type="entry name" value="FIBRINOGEN/TENASCIN/ANGIOPOEITIN"/>
    <property type="match status" value="1"/>
</dbReference>
<feature type="coiled-coil region" evidence="5">
    <location>
        <begin position="236"/>
        <end position="281"/>
    </location>
</feature>
<keyword evidence="3" id="KW-0964">Secreted</keyword>
<comment type="caution">
    <text evidence="8">The sequence shown here is derived from an EMBL/GenBank/DDBJ whole genome shotgun (WGS) entry which is preliminary data.</text>
</comment>
<dbReference type="InterPro" id="IPR007110">
    <property type="entry name" value="Ig-like_dom"/>
</dbReference>
<dbReference type="GO" id="GO:0005507">
    <property type="term" value="F:copper ion binding"/>
    <property type="evidence" value="ECO:0007669"/>
    <property type="project" value="InterPro"/>
</dbReference>
<evidence type="ECO:0000256" key="4">
    <source>
        <dbReference type="ARBA" id="ARBA00023157"/>
    </source>
</evidence>
<evidence type="ECO:0000256" key="3">
    <source>
        <dbReference type="ARBA" id="ARBA00022530"/>
    </source>
</evidence>
<dbReference type="FunFam" id="2.60.40.420:FF:000031">
    <property type="entry name" value="Laccase-2 isoform A"/>
    <property type="match status" value="1"/>
</dbReference>
<dbReference type="InterPro" id="IPR008972">
    <property type="entry name" value="Cupredoxin"/>
</dbReference>
<dbReference type="Gene3D" id="2.60.40.420">
    <property type="entry name" value="Cupredoxins - blue copper proteins"/>
    <property type="match status" value="1"/>
</dbReference>
<feature type="domain" description="Fibrinogen C-terminal" evidence="7">
    <location>
        <begin position="1088"/>
        <end position="1219"/>
    </location>
</feature>
<dbReference type="InterPro" id="IPR036179">
    <property type="entry name" value="Ig-like_dom_sf"/>
</dbReference>
<dbReference type="InterPro" id="IPR002181">
    <property type="entry name" value="Fibrinogen_a/b/g_C_dom"/>
</dbReference>
<feature type="domain" description="Ig-like" evidence="6">
    <location>
        <begin position="1350"/>
        <end position="1447"/>
    </location>
</feature>
<feature type="coiled-coil region" evidence="5">
    <location>
        <begin position="1002"/>
        <end position="1040"/>
    </location>
</feature>
<dbReference type="PROSITE" id="PS00514">
    <property type="entry name" value="FIBRINOGEN_C_1"/>
    <property type="match status" value="2"/>
</dbReference>
<dbReference type="Pfam" id="PF07732">
    <property type="entry name" value="Cu-oxidase_3"/>
    <property type="match status" value="1"/>
</dbReference>
<dbReference type="PROSITE" id="PS51406">
    <property type="entry name" value="FIBRINOGEN_C_2"/>
    <property type="match status" value="5"/>
</dbReference>
<accession>A0A2T7NAS6</accession>
<comment type="similarity">
    <text evidence="2">Belongs to the multicopper oxidase family.</text>
</comment>
<dbReference type="Gene3D" id="2.60.40.10">
    <property type="entry name" value="Immunoglobulins"/>
    <property type="match status" value="4"/>
</dbReference>
<comment type="subcellular location">
    <subcellularLocation>
        <location evidence="1">Secreted</location>
        <location evidence="1">Extracellular space</location>
        <location evidence="1">Extracellular matrix</location>
    </subcellularLocation>
</comment>
<dbReference type="STRING" id="400727.A0A2T7NAS6"/>
<dbReference type="SMART" id="SM00409">
    <property type="entry name" value="IG"/>
    <property type="match status" value="7"/>
</dbReference>
<dbReference type="Gene3D" id="3.90.215.10">
    <property type="entry name" value="Gamma Fibrinogen, chain A, domain 1"/>
    <property type="match status" value="7"/>
</dbReference>
<feature type="domain" description="Ig-like" evidence="6">
    <location>
        <begin position="1680"/>
        <end position="1771"/>
    </location>
</feature>
<sequence length="2165" mass="239313">MTSNQTGKMSEASNAFLWSSLPEEGGTITACLGNDVSIPWSFTTSTDETVIGITWFLEGNDGQRTVFASLTEGEFFPLSRQNVQFVPNAGFRLQNASLNDRGNYSVSVNTLDSAGHVTRSTRSAFVETSTPPVWSGDQLVARRSSGPVRDNVTGTWHVTLECGHFLDRGQPPVNVEWVIPTTKTVTLSSPYNPWSQETTLFSLTSKSGKPVSCQCLYATTESCCQVDDDTLKLTVVEANQRELMDKDQVLRQENEELRSLVQNLTQRLNQLEEALHLKVRNPATCIDVKLGGGVSGLHTLIQDSSTIKVYCDQDTDGGGWTVRLDHLHLLTASGPYELRVDLEAFNGTRAFAAYSGFRIGDNGSNYTLYFDAFLGGNAGDSLTDHKGHEFSTQNHGNELCANDWHGAWWYINCFTSNLNGIYTPNSTAPPGDGIIWSSFTGITYYTGLHKSIECSSVVYVTGSGDIITGCVGQDLSVPWSFTTNPDEAVVDITWFLEVSGVHRNDGGRTIFASRIDGDFISLSRQHVQFVPNAGFRLQNATVGDTGLYSVHVSTHDGAGHVTTSNRSAVVDVAAPPKLAGGQFLARRHVMPVVDDITDTLNVILECGQFTDRGQPPIIVDWTTPSGPVYTDFNYQDASNQSTCVDIQQHNSMSGVHKLYEGNVSVSVYCDQDTDGGGRHELRVDLQAFNGTRGFASYSGFIIGNSSTNYKLDFDDFLGGNAGDSLTYHKGHEFLTPDRDSEYKCASGRHGAWWYDNCFYSNLNGIYRPTATTPHADGIIWLSFAGYDNSLKRTEMKIRPIDGLDARVFTDSYIINGSGVVIEQVHQSPVKKNGGNRTLFASLISGEFLPLSRQHVQFVPNAGFRLQNVTVGDTGLYSVHVSTYDGAGHVTTSNRSAVVEVAAPPKLAGGQFLARRHVMPVVDDITDTLECHPGVRTTPSGPVYTDFNYQGGYFLLPLQSVETGNYTCSLSDQSTAKRCLASDSPLLGEATVYLHQNVNWTAMKAIQRELIEREDALRRENEELKSKVQNLTQTLQQLEQVINPQYSSCVDIQQHNSMSGVHKLFEGNVSVSVYCDQDTDGGGWTLCVLHVLTSSRRHELRVDLQAFDGTRGFASYSGFIIGNSSTNYTIDFDDFLGGDAGDCLTYHKGREFFTPDRDNDSGCASYSHGAWWHGSCFYSNLNGIYRPTATTPHADGIMWISFSGYDESLKRTEMKIRPICDRLGAAFCDINLSSNAILWSPSPEVENITACVGDDVSFPWSFTTSPSETVIDITWFLEKNGGNRTPFASLISDEFFSLSRQHVQFVPNAGFLLQNATVNDTGLYSLHIDTVNGTGHVTTSNRSAFLEVWAPPVLFGGQLVARHRAAPVRDDVTGTWHVTLECGQFTDRGQPPVVVEWRTPSGAVHKDAVYQGGYYLLPLQSVETGNYICTLSHENQSRRCLGNDHEVEGVASVYIADVTAEVAMLKANQSELINENQELRSQVQNLTDRLNHIEQLLDDHLTYTQDVGLENLRALTSSKQNELRVDLEAVNGTRAYALYRGFRSGDTTNNYFLHFDSFVNGTAASNAVQWTPEVGGIIMACVGADITIPWSFTTAPQETVIDVTWFLEKADGRVTVFASYTNGQFFSLPRDHVQFLPNAGLIIQHATVNDTGLYSVHVNSFDGSGRVSVSNRSALVQVSTPPVLSGTQLQASRSSDPARDDETGTWHVTLQCGPFENPGQPPVIVEWVTPSGSVHADFNYRDGYYLLPLKSIERGNYTCSIVDQSPAKRCLASDSPLHGEASVYVDGEEIRLATLEANQRETSERLQEFNKSLGRELELLREENRLLREENSALSLAVQDIKDALGRYQGLNGLQDQRLDSLHLMTSARKHELRVDLETFDGNRTFATYSGFTISDRTSAYILHYDHFSGGNAGDSLRYHTGRPFSTKDHGAQAECAINHQGAWWYYDSWSLCVANSNLNDYSDHECIRQCSDDTPPRVCQYQWVLEDYLTLSRACYSCPDNETDCWRHHCVSADGFQRSIKTANRVLPGPTIQVCEGDTVEVVVDNQMALAEGVTIHWHGQLQKHSPHMDGVAMITQCPIPAFSSFTYRFLAEYPGTHFWHSHAGVYRGDGLFGSMVVRQTPSRDPHQALYDYDLPEHVIVLNDWSHQSVVDIFTGFYHSDATDP</sequence>
<dbReference type="GO" id="GO:0005615">
    <property type="term" value="C:extracellular space"/>
    <property type="evidence" value="ECO:0007669"/>
    <property type="project" value="TreeGrafter"/>
</dbReference>
<keyword evidence="3" id="KW-0272">Extracellular matrix</keyword>
<dbReference type="SMART" id="SM00186">
    <property type="entry name" value="FBG"/>
    <property type="match status" value="3"/>
</dbReference>
<feature type="domain" description="Fibrinogen C-terminal" evidence="7">
    <location>
        <begin position="1858"/>
        <end position="1959"/>
    </location>
</feature>
<evidence type="ECO:0008006" key="10">
    <source>
        <dbReference type="Google" id="ProtNLM"/>
    </source>
</evidence>
<proteinExistence type="inferred from homology"/>
<evidence type="ECO:0000259" key="6">
    <source>
        <dbReference type="PROSITE" id="PS50835"/>
    </source>
</evidence>
<keyword evidence="5" id="KW-0175">Coiled coil</keyword>
<dbReference type="CDD" id="cd13858">
    <property type="entry name" value="CuRO_1_tcLCC2_insect_like"/>
    <property type="match status" value="1"/>
</dbReference>
<name>A0A2T7NAS6_POMCA</name>
<dbReference type="InterPro" id="IPR003599">
    <property type="entry name" value="Ig_sub"/>
</dbReference>
<evidence type="ECO:0000256" key="5">
    <source>
        <dbReference type="SAM" id="Coils"/>
    </source>
</evidence>
<dbReference type="Proteomes" id="UP000245119">
    <property type="component" value="Linkage Group LG14"/>
</dbReference>
<dbReference type="NCBIfam" id="NF040941">
    <property type="entry name" value="GGGWT_bact"/>
    <property type="match status" value="1"/>
</dbReference>
<feature type="domain" description="Fibrinogen C-terminal" evidence="7">
    <location>
        <begin position="276"/>
        <end position="322"/>
    </location>
</feature>
<keyword evidence="4" id="KW-1015">Disulfide bond</keyword>
<evidence type="ECO:0000259" key="7">
    <source>
        <dbReference type="PROSITE" id="PS51406"/>
    </source>
</evidence>
<feature type="domain" description="Fibrinogen C-terminal" evidence="7">
    <location>
        <begin position="324"/>
        <end position="444"/>
    </location>
</feature>
<dbReference type="InterPro" id="IPR036056">
    <property type="entry name" value="Fibrinogen-like_C"/>
</dbReference>
<protein>
    <recommendedName>
        <fullName evidence="10">Fibrinogen C-terminal domain-containing protein</fullName>
    </recommendedName>
</protein>
<feature type="coiled-coil region" evidence="5">
    <location>
        <begin position="1791"/>
        <end position="1836"/>
    </location>
</feature>
<dbReference type="InterPro" id="IPR020837">
    <property type="entry name" value="Fibrinogen_CS"/>
</dbReference>
<dbReference type="InterPro" id="IPR013783">
    <property type="entry name" value="Ig-like_fold"/>
</dbReference>
<evidence type="ECO:0000256" key="1">
    <source>
        <dbReference type="ARBA" id="ARBA00004498"/>
    </source>
</evidence>
<dbReference type="EMBL" id="PZQS01000014">
    <property type="protein sequence ID" value="PVD18276.1"/>
    <property type="molecule type" value="Genomic_DNA"/>
</dbReference>
<feature type="coiled-coil region" evidence="5">
    <location>
        <begin position="1454"/>
        <end position="1495"/>
    </location>
</feature>
<dbReference type="Gene3D" id="4.10.530.10">
    <property type="entry name" value="Gamma-fibrinogen Carboxyl Terminal Fragment, domain 2"/>
    <property type="match status" value="1"/>
</dbReference>
<dbReference type="InterPro" id="IPR050373">
    <property type="entry name" value="Fibrinogen_C-term_domain"/>
</dbReference>
<organism evidence="8 9">
    <name type="scientific">Pomacea canaliculata</name>
    <name type="common">Golden apple snail</name>
    <dbReference type="NCBI Taxonomy" id="400727"/>
    <lineage>
        <taxon>Eukaryota</taxon>
        <taxon>Metazoa</taxon>
        <taxon>Spiralia</taxon>
        <taxon>Lophotrochozoa</taxon>
        <taxon>Mollusca</taxon>
        <taxon>Gastropoda</taxon>
        <taxon>Caenogastropoda</taxon>
        <taxon>Architaenioglossa</taxon>
        <taxon>Ampullarioidea</taxon>
        <taxon>Ampullariidae</taxon>
        <taxon>Pomacea</taxon>
    </lineage>
</organism>
<dbReference type="InterPro" id="IPR014716">
    <property type="entry name" value="Fibrinogen_a/b/g_C_1"/>
</dbReference>
<evidence type="ECO:0000313" key="8">
    <source>
        <dbReference type="EMBL" id="PVD18276.1"/>
    </source>
</evidence>
<dbReference type="OrthoDB" id="7972392at2759"/>
<dbReference type="SUPFAM" id="SSF49503">
    <property type="entry name" value="Cupredoxins"/>
    <property type="match status" value="1"/>
</dbReference>
<dbReference type="InterPro" id="IPR011707">
    <property type="entry name" value="Cu-oxidase-like_N"/>
</dbReference>
<reference evidence="8 9" key="1">
    <citation type="submission" date="2018-04" db="EMBL/GenBank/DDBJ databases">
        <title>The genome of golden apple snail Pomacea canaliculata provides insight into stress tolerance and invasive adaptation.</title>
        <authorList>
            <person name="Liu C."/>
            <person name="Liu B."/>
            <person name="Ren Y."/>
            <person name="Zhang Y."/>
            <person name="Wang H."/>
            <person name="Li S."/>
            <person name="Jiang F."/>
            <person name="Yin L."/>
            <person name="Zhang G."/>
            <person name="Qian W."/>
            <person name="Fan W."/>
        </authorList>
    </citation>
    <scope>NUCLEOTIDE SEQUENCE [LARGE SCALE GENOMIC DNA]</scope>
    <source>
        <strain evidence="8">SZHN2017</strain>
        <tissue evidence="8">Muscle</tissue>
    </source>
</reference>
<dbReference type="SUPFAM" id="SSF56496">
    <property type="entry name" value="Fibrinogen C-terminal domain-like"/>
    <property type="match status" value="5"/>
</dbReference>
<keyword evidence="9" id="KW-1185">Reference proteome</keyword>
<dbReference type="Pfam" id="PF00147">
    <property type="entry name" value="Fibrinogen_C"/>
    <property type="match status" value="5"/>
</dbReference>
<feature type="domain" description="Fibrinogen C-terminal" evidence="7">
    <location>
        <begin position="677"/>
        <end position="801"/>
    </location>
</feature>
<dbReference type="SUPFAM" id="SSF48726">
    <property type="entry name" value="Immunoglobulin"/>
    <property type="match status" value="2"/>
</dbReference>